<organism evidence="2 3">
    <name type="scientific">Alectoria fallacina</name>
    <dbReference type="NCBI Taxonomy" id="1903189"/>
    <lineage>
        <taxon>Eukaryota</taxon>
        <taxon>Fungi</taxon>
        <taxon>Dikarya</taxon>
        <taxon>Ascomycota</taxon>
        <taxon>Pezizomycotina</taxon>
        <taxon>Lecanoromycetes</taxon>
        <taxon>OSLEUM clade</taxon>
        <taxon>Lecanoromycetidae</taxon>
        <taxon>Lecanorales</taxon>
        <taxon>Lecanorineae</taxon>
        <taxon>Parmeliaceae</taxon>
        <taxon>Alectoria</taxon>
    </lineage>
</organism>
<feature type="region of interest" description="Disordered" evidence="1">
    <location>
        <begin position="93"/>
        <end position="151"/>
    </location>
</feature>
<dbReference type="EMBL" id="CAJPDR010000001">
    <property type="protein sequence ID" value="CAF9903133.1"/>
    <property type="molecule type" value="Genomic_DNA"/>
</dbReference>
<dbReference type="Proteomes" id="UP000664203">
    <property type="component" value="Unassembled WGS sequence"/>
</dbReference>
<proteinExistence type="predicted"/>
<reference evidence="2" key="1">
    <citation type="submission" date="2021-03" db="EMBL/GenBank/DDBJ databases">
        <authorList>
            <person name="Tagirdzhanova G."/>
        </authorList>
    </citation>
    <scope>NUCLEOTIDE SEQUENCE</scope>
</reference>
<gene>
    <name evidence="2" type="ORF">ALECFALPRED_000142</name>
</gene>
<evidence type="ECO:0000313" key="3">
    <source>
        <dbReference type="Proteomes" id="UP000664203"/>
    </source>
</evidence>
<name>A0A8H3EEE7_9LECA</name>
<dbReference type="OrthoDB" id="5428038at2759"/>
<dbReference type="AlphaFoldDB" id="A0A8H3EEE7"/>
<feature type="compositionally biased region" description="Basic and acidic residues" evidence="1">
    <location>
        <begin position="121"/>
        <end position="148"/>
    </location>
</feature>
<sequence length="762" mass="86738">MSLRRHVCCLPLRVDAPKDHIWVSQGVLNSAIHRFAHGRVPKRSVCLAPGPLEARKRATKRRMMNLAQVGGGGGFDPSVLPGLGVQERMEWKWQSPTPLTSRRPDEITPLPSWLTDPSPDEADKCLEKSEKAGDIKAAKKDEDSKHQYADLPPGALLKNPGFWEDLNRCRDVDSLYGWATNYGIDVRAYPKLPFARLCFAGQKLPVLLHALEDPALGTPGNLNFLLDWQLRKRKGEGRLRRRLKPDDIVLLQRWMRRQLHLGLKTEKDIFIFLRYVSRVSDATNDESLKCNLIASIFEGLQSSSIFGFKDLGTEIQCRLLESITRGPVTRPSLDLGFSLVNAMRQSQVEGTDQKMSSFIGGIFSAHALIREHKKREARFLEVISRIVEMIEGLPQELVCSVIRIPNKALANEYCRIPAIKAATMPLRDIWWSALAKTDILDFPRSFPLKAKIELFLSTQKLEVVVPYLQQLDDRIKASFILRYWLGPRDRIGRSRARYLFDGICSAKGKDSPWINMFQAASECAQRFSMPMDASVKKVFKVLQMLRQSETIVEIIEQAEKLHAIVDESDVVYTIREHLEEQPHLAKRFFHSYPGLPLEKCPELAEQMVLDPRSDPSTALRYMRSRSLRFPVLRQTFSQLRAQLLDRMALAYSTAPHLTPRMAFRNVHVCYTRYTKERLGLPSVAMACALTQAGLIRPLHAGRWVSTTAVRWVLSVVRSTEGTDVADQVDRIVYKWRGANARKIRAASLANRRARHYATKFSI</sequence>
<evidence type="ECO:0000256" key="1">
    <source>
        <dbReference type="SAM" id="MobiDB-lite"/>
    </source>
</evidence>
<comment type="caution">
    <text evidence="2">The sequence shown here is derived from an EMBL/GenBank/DDBJ whole genome shotgun (WGS) entry which is preliminary data.</text>
</comment>
<keyword evidence="3" id="KW-1185">Reference proteome</keyword>
<evidence type="ECO:0000313" key="2">
    <source>
        <dbReference type="EMBL" id="CAF9903133.1"/>
    </source>
</evidence>
<protein>
    <submittedName>
        <fullName evidence="2">Uncharacterized protein</fullName>
    </submittedName>
</protein>
<accession>A0A8H3EEE7</accession>